<dbReference type="SUPFAM" id="SSF56214">
    <property type="entry name" value="4'-phosphopantetheinyl transferase"/>
    <property type="match status" value="1"/>
</dbReference>
<proteinExistence type="predicted"/>
<feature type="binding site" evidence="3">
    <location>
        <position position="106"/>
    </location>
    <ligand>
        <name>Mg(2+)</name>
        <dbReference type="ChEBI" id="CHEBI:18420"/>
    </ligand>
</feature>
<feature type="domain" description="4'-phosphopantetheinyl transferase N-terminal" evidence="5">
    <location>
        <begin position="27"/>
        <end position="94"/>
    </location>
</feature>
<feature type="binding site" evidence="2">
    <location>
        <position position="164"/>
    </location>
    <ligand>
        <name>CoA</name>
        <dbReference type="ChEBI" id="CHEBI:57287"/>
    </ligand>
</feature>
<dbReference type="InterPro" id="IPR037143">
    <property type="entry name" value="4-PPantetheinyl_Trfase_dom_sf"/>
</dbReference>
<sequence length="234" mass="25184">MIEEILPPEVASAEAFDDRAEVVLFPEEEAVVARSVDKRRREFTTARGCARRALAALGLPPVPIVPGERGAPGWPSGIVGTITHCDGYRASAVALERKVRTVGLDAEPNGPLPDGVLEAVATPAEIDWLNGAPPDPSGVCWDRLLFSAKESVYKAWFPLTRRWLDFEEAVVTPDPDAGTFDARLCVPGPVVDGRRLTGFTGRWVVRHGLVVTAITVLADPAVRRLSGSSDPSRT</sequence>
<feature type="domain" description="4'-phosphopantetheinyl transferase" evidence="4">
    <location>
        <begin position="102"/>
        <end position="177"/>
    </location>
</feature>
<protein>
    <submittedName>
        <fullName evidence="6">4'-phosphopantetheinyl transferase EntD</fullName>
    </submittedName>
</protein>
<dbReference type="PANTHER" id="PTHR38096">
    <property type="entry name" value="ENTEROBACTIN SYNTHASE COMPONENT D"/>
    <property type="match status" value="1"/>
</dbReference>
<dbReference type="GO" id="GO:0005886">
    <property type="term" value="C:plasma membrane"/>
    <property type="evidence" value="ECO:0007669"/>
    <property type="project" value="TreeGrafter"/>
</dbReference>
<feature type="binding site" evidence="2">
    <location>
        <position position="105"/>
    </location>
    <ligand>
        <name>CoA</name>
        <dbReference type="ChEBI" id="CHEBI:57287"/>
    </ligand>
</feature>
<dbReference type="GO" id="GO:0008897">
    <property type="term" value="F:holo-[acyl-carrier-protein] synthase activity"/>
    <property type="evidence" value="ECO:0007669"/>
    <property type="project" value="InterPro"/>
</dbReference>
<organism evidence="6 7">
    <name type="scientific">Actinoallomurus bryophytorum</name>
    <dbReference type="NCBI Taxonomy" id="1490222"/>
    <lineage>
        <taxon>Bacteria</taxon>
        <taxon>Bacillati</taxon>
        <taxon>Actinomycetota</taxon>
        <taxon>Actinomycetes</taxon>
        <taxon>Streptosporangiales</taxon>
        <taxon>Thermomonosporaceae</taxon>
        <taxon>Actinoallomurus</taxon>
    </lineage>
</organism>
<keyword evidence="7" id="KW-1185">Reference proteome</keyword>
<keyword evidence="3" id="KW-0479">Metal-binding</keyword>
<feature type="binding site" evidence="2">
    <location>
        <position position="150"/>
    </location>
    <ligand>
        <name>CoA</name>
        <dbReference type="ChEBI" id="CHEBI:57287"/>
    </ligand>
</feature>
<comment type="cofactor">
    <cofactor evidence="3">
        <name>Mg(2+)</name>
        <dbReference type="ChEBI" id="CHEBI:18420"/>
    </cofactor>
</comment>
<dbReference type="GO" id="GO:0000287">
    <property type="term" value="F:magnesium ion binding"/>
    <property type="evidence" value="ECO:0007669"/>
    <property type="project" value="InterPro"/>
</dbReference>
<dbReference type="GO" id="GO:0009239">
    <property type="term" value="P:enterobactin biosynthetic process"/>
    <property type="evidence" value="ECO:0007669"/>
    <property type="project" value="InterPro"/>
</dbReference>
<gene>
    <name evidence="6" type="ORF">FB559_7661</name>
</gene>
<accession>A0A543BZX1</accession>
<evidence type="ECO:0000256" key="2">
    <source>
        <dbReference type="PIRSR" id="PIRSR603542-1"/>
    </source>
</evidence>
<comment type="caution">
    <text evidence="6">The sequence shown here is derived from an EMBL/GenBank/DDBJ whole genome shotgun (WGS) entry which is preliminary data.</text>
</comment>
<feature type="binding site" evidence="2">
    <location>
        <begin position="83"/>
        <end position="84"/>
    </location>
    <ligand>
        <name>CoA</name>
        <dbReference type="ChEBI" id="CHEBI:57287"/>
    </ligand>
</feature>
<evidence type="ECO:0000256" key="3">
    <source>
        <dbReference type="PIRSR" id="PIRSR603542-2"/>
    </source>
</evidence>
<evidence type="ECO:0000313" key="7">
    <source>
        <dbReference type="Proteomes" id="UP000316096"/>
    </source>
</evidence>
<feature type="binding site" evidence="3">
    <location>
        <position position="105"/>
    </location>
    <ligand>
        <name>Mg(2+)</name>
        <dbReference type="ChEBI" id="CHEBI:18420"/>
    </ligand>
</feature>
<keyword evidence="1 6" id="KW-0808">Transferase</keyword>
<dbReference type="RefSeq" id="WP_141962401.1">
    <property type="nucleotide sequence ID" value="NZ_VFOZ01000002.1"/>
</dbReference>
<evidence type="ECO:0000259" key="4">
    <source>
        <dbReference type="Pfam" id="PF01648"/>
    </source>
</evidence>
<feature type="binding site" evidence="2">
    <location>
        <position position="39"/>
    </location>
    <ligand>
        <name>CoA</name>
        <dbReference type="ChEBI" id="CHEBI:57287"/>
    </ligand>
</feature>
<dbReference type="AlphaFoldDB" id="A0A543BZX1"/>
<dbReference type="EMBL" id="VFOZ01000002">
    <property type="protein sequence ID" value="TQL90358.1"/>
    <property type="molecule type" value="Genomic_DNA"/>
</dbReference>
<reference evidence="6 7" key="1">
    <citation type="submission" date="2019-06" db="EMBL/GenBank/DDBJ databases">
        <title>Sequencing the genomes of 1000 actinobacteria strains.</title>
        <authorList>
            <person name="Klenk H.-P."/>
        </authorList>
    </citation>
    <scope>NUCLEOTIDE SEQUENCE [LARGE SCALE GENOMIC DNA]</scope>
    <source>
        <strain evidence="6 7">DSM 102200</strain>
    </source>
</reference>
<feature type="binding site" evidence="2">
    <location>
        <position position="47"/>
    </location>
    <ligand>
        <name>CoA</name>
        <dbReference type="ChEBI" id="CHEBI:57287"/>
    </ligand>
</feature>
<dbReference type="InterPro" id="IPR008278">
    <property type="entry name" value="4-PPantetheinyl_Trfase_dom"/>
</dbReference>
<name>A0A543BZX1_9ACTN</name>
<evidence type="ECO:0000313" key="6">
    <source>
        <dbReference type="EMBL" id="TQL90358.1"/>
    </source>
</evidence>
<keyword evidence="3" id="KW-0460">Magnesium</keyword>
<dbReference type="PRINTS" id="PR01399">
    <property type="entry name" value="ENTSNTHTASED"/>
</dbReference>
<dbReference type="InterPro" id="IPR003542">
    <property type="entry name" value="Enbac_synth_compD-like"/>
</dbReference>
<feature type="binding site" evidence="3">
    <location>
        <position position="107"/>
    </location>
    <ligand>
        <name>Mg(2+)</name>
        <dbReference type="ChEBI" id="CHEBI:18420"/>
    </ligand>
</feature>
<dbReference type="PANTHER" id="PTHR38096:SF1">
    <property type="entry name" value="ENTEROBACTIN SYNTHASE COMPONENT D"/>
    <property type="match status" value="1"/>
</dbReference>
<dbReference type="InterPro" id="IPR041354">
    <property type="entry name" value="4PPT_N"/>
</dbReference>
<dbReference type="OrthoDB" id="8210607at2"/>
<dbReference type="Proteomes" id="UP000316096">
    <property type="component" value="Unassembled WGS sequence"/>
</dbReference>
<dbReference type="Pfam" id="PF01648">
    <property type="entry name" value="ACPS"/>
    <property type="match status" value="1"/>
</dbReference>
<dbReference type="Pfam" id="PF17837">
    <property type="entry name" value="4PPT_N"/>
    <property type="match status" value="1"/>
</dbReference>
<evidence type="ECO:0000259" key="5">
    <source>
        <dbReference type="Pfam" id="PF17837"/>
    </source>
</evidence>
<feature type="binding site" evidence="2">
    <location>
        <position position="154"/>
    </location>
    <ligand>
        <name>CoA</name>
        <dbReference type="ChEBI" id="CHEBI:57287"/>
    </ligand>
</feature>
<evidence type="ECO:0000256" key="1">
    <source>
        <dbReference type="ARBA" id="ARBA00022679"/>
    </source>
</evidence>
<dbReference type="GO" id="GO:0009366">
    <property type="term" value="C:enterobactin synthetase complex"/>
    <property type="evidence" value="ECO:0007669"/>
    <property type="project" value="InterPro"/>
</dbReference>